<evidence type="ECO:0000313" key="2">
    <source>
        <dbReference type="EMBL" id="QDU68093.1"/>
    </source>
</evidence>
<reference evidence="2 3" key="1">
    <citation type="submission" date="2019-02" db="EMBL/GenBank/DDBJ databases">
        <title>Deep-cultivation of Planctomycetes and their phenomic and genomic characterization uncovers novel biology.</title>
        <authorList>
            <person name="Wiegand S."/>
            <person name="Jogler M."/>
            <person name="Boedeker C."/>
            <person name="Pinto D."/>
            <person name="Vollmers J."/>
            <person name="Rivas-Marin E."/>
            <person name="Kohn T."/>
            <person name="Peeters S.H."/>
            <person name="Heuer A."/>
            <person name="Rast P."/>
            <person name="Oberbeckmann S."/>
            <person name="Bunk B."/>
            <person name="Jeske O."/>
            <person name="Meyerdierks A."/>
            <person name="Storesund J.E."/>
            <person name="Kallscheuer N."/>
            <person name="Luecker S."/>
            <person name="Lage O.M."/>
            <person name="Pohl T."/>
            <person name="Merkel B.J."/>
            <person name="Hornburger P."/>
            <person name="Mueller R.-W."/>
            <person name="Bruemmer F."/>
            <person name="Labrenz M."/>
            <person name="Spormann A.M."/>
            <person name="Op den Camp H."/>
            <person name="Overmann J."/>
            <person name="Amann R."/>
            <person name="Jetten M.S.M."/>
            <person name="Mascher T."/>
            <person name="Medema M.H."/>
            <person name="Devos D.P."/>
            <person name="Kaster A.-K."/>
            <person name="Ovreas L."/>
            <person name="Rohde M."/>
            <person name="Galperin M.Y."/>
            <person name="Jogler C."/>
        </authorList>
    </citation>
    <scope>NUCLEOTIDE SEQUENCE [LARGE SCALE GENOMIC DNA]</scope>
    <source>
        <strain evidence="2 3">Pla133</strain>
    </source>
</reference>
<feature type="transmembrane region" description="Helical" evidence="1">
    <location>
        <begin position="114"/>
        <end position="135"/>
    </location>
</feature>
<name>A0A518BMA6_9BACT</name>
<keyword evidence="1" id="KW-0812">Transmembrane</keyword>
<keyword evidence="3" id="KW-1185">Reference proteome</keyword>
<feature type="transmembrane region" description="Helical" evidence="1">
    <location>
        <begin position="155"/>
        <end position="178"/>
    </location>
</feature>
<evidence type="ECO:0000313" key="3">
    <source>
        <dbReference type="Proteomes" id="UP000316921"/>
    </source>
</evidence>
<dbReference type="AlphaFoldDB" id="A0A518BMA6"/>
<keyword evidence="1" id="KW-0472">Membrane</keyword>
<accession>A0A518BMA6</accession>
<feature type="transmembrane region" description="Helical" evidence="1">
    <location>
        <begin position="71"/>
        <end position="93"/>
    </location>
</feature>
<dbReference type="GO" id="GO:0005886">
    <property type="term" value="C:plasma membrane"/>
    <property type="evidence" value="ECO:0007669"/>
    <property type="project" value="UniProtKB-SubCell"/>
</dbReference>
<gene>
    <name evidence="2" type="ORF">Pla133_31870</name>
</gene>
<evidence type="ECO:0000256" key="1">
    <source>
        <dbReference type="SAM" id="Phobius"/>
    </source>
</evidence>
<dbReference type="Proteomes" id="UP000316921">
    <property type="component" value="Chromosome"/>
</dbReference>
<keyword evidence="1" id="KW-1133">Transmembrane helix</keyword>
<organism evidence="2 3">
    <name type="scientific">Engelhardtia mirabilis</name>
    <dbReference type="NCBI Taxonomy" id="2528011"/>
    <lineage>
        <taxon>Bacteria</taxon>
        <taxon>Pseudomonadati</taxon>
        <taxon>Planctomycetota</taxon>
        <taxon>Planctomycetia</taxon>
        <taxon>Planctomycetia incertae sedis</taxon>
        <taxon>Engelhardtia</taxon>
    </lineage>
</organism>
<dbReference type="EMBL" id="CP036287">
    <property type="protein sequence ID" value="QDU68093.1"/>
    <property type="molecule type" value="Genomic_DNA"/>
</dbReference>
<feature type="transmembrane region" description="Helical" evidence="1">
    <location>
        <begin position="236"/>
        <end position="254"/>
    </location>
</feature>
<dbReference type="GO" id="GO:0140359">
    <property type="term" value="F:ABC-type transporter activity"/>
    <property type="evidence" value="ECO:0007669"/>
    <property type="project" value="InterPro"/>
</dbReference>
<feature type="transmembrane region" description="Helical" evidence="1">
    <location>
        <begin position="185"/>
        <end position="205"/>
    </location>
</feature>
<dbReference type="RefSeq" id="WP_145066815.1">
    <property type="nucleotide sequence ID" value="NZ_CP036287.1"/>
</dbReference>
<dbReference type="KEGG" id="pbap:Pla133_31870"/>
<feature type="transmembrane region" description="Helical" evidence="1">
    <location>
        <begin position="12"/>
        <end position="30"/>
    </location>
</feature>
<sequence>MPYVWRSAFFRGLIFSLFLLAHLSVTIGFYPKFLDEMSALVRLASNLGSQFKILSDATTQSDWGYMAVQQFFKFGATTGTFVAVLFASGAVAGESERRTLEVWLARPQPRWRVLLERYLAGALAILVPFVVTSAMGPWIAHVLDVPLEPVTDDPWLWASAGLHSALFLLIIYGLAFLCSTRAQNVIRLILTLLLIGIALYAAYFVPGVNDWSPYEYVDPKAFENIRDNGGVLMNRVVPFSVINIVLLIASLLSFERRLPS</sequence>
<proteinExistence type="predicted"/>
<dbReference type="Pfam" id="PF12679">
    <property type="entry name" value="ABC2_membrane_2"/>
    <property type="match status" value="1"/>
</dbReference>
<protein>
    <submittedName>
        <fullName evidence="2">ABC-2 family transporter protein</fullName>
    </submittedName>
</protein>